<comment type="caution">
    <text evidence="1">The sequence shown here is derived from an EMBL/GenBank/DDBJ whole genome shotgun (WGS) entry which is preliminary data.</text>
</comment>
<dbReference type="InterPro" id="IPR043502">
    <property type="entry name" value="DNA/RNA_pol_sf"/>
</dbReference>
<dbReference type="PANTHER" id="PTHR37984:SF5">
    <property type="entry name" value="PROTEIN NYNRIN-LIKE"/>
    <property type="match status" value="1"/>
</dbReference>
<gene>
    <name evidence="1" type="ORF">BSL78_08675</name>
</gene>
<evidence type="ECO:0000313" key="1">
    <source>
        <dbReference type="EMBL" id="PIK54462.1"/>
    </source>
</evidence>
<name>A0A2G8L2J9_STIJA</name>
<evidence type="ECO:0008006" key="3">
    <source>
        <dbReference type="Google" id="ProtNLM"/>
    </source>
</evidence>
<dbReference type="EMBL" id="MRZV01000248">
    <property type="protein sequence ID" value="PIK54462.1"/>
    <property type="molecule type" value="Genomic_DNA"/>
</dbReference>
<evidence type="ECO:0000313" key="2">
    <source>
        <dbReference type="Proteomes" id="UP000230750"/>
    </source>
</evidence>
<proteinExistence type="predicted"/>
<dbReference type="OrthoDB" id="9950135at2759"/>
<dbReference type="PANTHER" id="PTHR37984">
    <property type="entry name" value="PROTEIN CBG26694"/>
    <property type="match status" value="1"/>
</dbReference>
<dbReference type="SUPFAM" id="SSF56672">
    <property type="entry name" value="DNA/RNA polymerases"/>
    <property type="match status" value="1"/>
</dbReference>
<dbReference type="Proteomes" id="UP000230750">
    <property type="component" value="Unassembled WGS sequence"/>
</dbReference>
<dbReference type="Gene3D" id="3.30.70.270">
    <property type="match status" value="1"/>
</dbReference>
<organism evidence="1 2">
    <name type="scientific">Stichopus japonicus</name>
    <name type="common">Sea cucumber</name>
    <dbReference type="NCBI Taxonomy" id="307972"/>
    <lineage>
        <taxon>Eukaryota</taxon>
        <taxon>Metazoa</taxon>
        <taxon>Echinodermata</taxon>
        <taxon>Eleutherozoa</taxon>
        <taxon>Echinozoa</taxon>
        <taxon>Holothuroidea</taxon>
        <taxon>Aspidochirotacea</taxon>
        <taxon>Aspidochirotida</taxon>
        <taxon>Stichopodidae</taxon>
        <taxon>Apostichopus</taxon>
    </lineage>
</organism>
<sequence>MRENINLEQSILNASETESIYEFLDSHRDAFSLYGELSHCPNYEADITLTNDEPFYIRPYRLSDEDKVIVASELDKLVRLGILAVGHQSYTSPVFLIPKKGTKDKRVVTDFRYLNSRIKRLNHPFPLLNETIRTIGYSGAKILGVLDLKSAFFCLPLSVHAQQYTEYTFQVGYKKGSELVLADYLSRAPQEFHSEIDQVAQEVSSYEDFSTPPKETFNPIMTRSRQGQWESKFQIYFRIKSQGVQAGFPSQRSTNRVKGHPS</sequence>
<keyword evidence="2" id="KW-1185">Reference proteome</keyword>
<dbReference type="InterPro" id="IPR050951">
    <property type="entry name" value="Retrovirus_Pol_polyprotein"/>
</dbReference>
<dbReference type="Gene3D" id="3.10.10.10">
    <property type="entry name" value="HIV Type 1 Reverse Transcriptase, subunit A, domain 1"/>
    <property type="match status" value="1"/>
</dbReference>
<dbReference type="AlphaFoldDB" id="A0A2G8L2J9"/>
<dbReference type="InterPro" id="IPR043128">
    <property type="entry name" value="Rev_trsase/Diguanyl_cyclase"/>
</dbReference>
<accession>A0A2G8L2J9</accession>
<reference evidence="1 2" key="1">
    <citation type="journal article" date="2017" name="PLoS Biol.">
        <title>The sea cucumber genome provides insights into morphological evolution and visceral regeneration.</title>
        <authorList>
            <person name="Zhang X."/>
            <person name="Sun L."/>
            <person name="Yuan J."/>
            <person name="Sun Y."/>
            <person name="Gao Y."/>
            <person name="Zhang L."/>
            <person name="Li S."/>
            <person name="Dai H."/>
            <person name="Hamel J.F."/>
            <person name="Liu C."/>
            <person name="Yu Y."/>
            <person name="Liu S."/>
            <person name="Lin W."/>
            <person name="Guo K."/>
            <person name="Jin S."/>
            <person name="Xu P."/>
            <person name="Storey K.B."/>
            <person name="Huan P."/>
            <person name="Zhang T."/>
            <person name="Zhou Y."/>
            <person name="Zhang J."/>
            <person name="Lin C."/>
            <person name="Li X."/>
            <person name="Xing L."/>
            <person name="Huo D."/>
            <person name="Sun M."/>
            <person name="Wang L."/>
            <person name="Mercier A."/>
            <person name="Li F."/>
            <person name="Yang H."/>
            <person name="Xiang J."/>
        </authorList>
    </citation>
    <scope>NUCLEOTIDE SEQUENCE [LARGE SCALE GENOMIC DNA]</scope>
    <source>
        <strain evidence="1">Shaxun</strain>
        <tissue evidence="1">Muscle</tissue>
    </source>
</reference>
<protein>
    <recommendedName>
        <fullName evidence="3">Reverse transcriptase domain-containing protein</fullName>
    </recommendedName>
</protein>